<evidence type="ECO:0000259" key="2">
    <source>
        <dbReference type="Pfam" id="PF00174"/>
    </source>
</evidence>
<protein>
    <recommendedName>
        <fullName evidence="2">Oxidoreductase molybdopterin-binding domain-containing protein</fullName>
    </recommendedName>
</protein>
<dbReference type="Pfam" id="PF00174">
    <property type="entry name" value="Oxidored_molyb"/>
    <property type="match status" value="1"/>
</dbReference>
<reference evidence="3 4" key="1">
    <citation type="submission" date="2016-10" db="EMBL/GenBank/DDBJ databases">
        <authorList>
            <person name="de Groot N.N."/>
        </authorList>
    </citation>
    <scope>NUCLEOTIDE SEQUENCE [LARGE SCALE GENOMIC DNA]</scope>
    <source>
        <strain evidence="3 4">DSM 19548</strain>
    </source>
</reference>
<dbReference type="EMBL" id="FOLG01000002">
    <property type="protein sequence ID" value="SFC09685.1"/>
    <property type="molecule type" value="Genomic_DNA"/>
</dbReference>
<evidence type="ECO:0000313" key="3">
    <source>
        <dbReference type="EMBL" id="SFC09685.1"/>
    </source>
</evidence>
<evidence type="ECO:0000256" key="1">
    <source>
        <dbReference type="SAM" id="SignalP"/>
    </source>
</evidence>
<dbReference type="InterPro" id="IPR036374">
    <property type="entry name" value="OxRdtase_Mopterin-bd_sf"/>
</dbReference>
<gene>
    <name evidence="3" type="ORF">SAMN04488094_102524</name>
</gene>
<dbReference type="OrthoDB" id="9798763at2"/>
<keyword evidence="4" id="KW-1185">Reference proteome</keyword>
<name>A0A1I1GE00_9RHOB</name>
<feature type="chain" id="PRO_5011692662" description="Oxidoreductase molybdopterin-binding domain-containing protein" evidence="1">
    <location>
        <begin position="27"/>
        <end position="174"/>
    </location>
</feature>
<dbReference type="AlphaFoldDB" id="A0A1I1GE00"/>
<dbReference type="InterPro" id="IPR000572">
    <property type="entry name" value="OxRdtase_Mopterin-bd_dom"/>
</dbReference>
<dbReference type="STRING" id="441112.SAMN04488094_102524"/>
<accession>A0A1I1GE00</accession>
<feature type="domain" description="Oxidoreductase molybdopterin-binding" evidence="2">
    <location>
        <begin position="77"/>
        <end position="146"/>
    </location>
</feature>
<proteinExistence type="predicted"/>
<evidence type="ECO:0000313" key="4">
    <source>
        <dbReference type="Proteomes" id="UP000198728"/>
    </source>
</evidence>
<dbReference type="SUPFAM" id="SSF56524">
    <property type="entry name" value="Oxidoreductase molybdopterin-binding domain"/>
    <property type="match status" value="1"/>
</dbReference>
<keyword evidence="1" id="KW-0732">Signal</keyword>
<feature type="signal peptide" evidence="1">
    <location>
        <begin position="1"/>
        <end position="26"/>
    </location>
</feature>
<organism evidence="3 4">
    <name type="scientific">Tropicimonas isoalkanivorans</name>
    <dbReference type="NCBI Taxonomy" id="441112"/>
    <lineage>
        <taxon>Bacteria</taxon>
        <taxon>Pseudomonadati</taxon>
        <taxon>Pseudomonadota</taxon>
        <taxon>Alphaproteobacteria</taxon>
        <taxon>Rhodobacterales</taxon>
        <taxon>Roseobacteraceae</taxon>
        <taxon>Tropicimonas</taxon>
    </lineage>
</organism>
<dbReference type="Proteomes" id="UP000198728">
    <property type="component" value="Unassembled WGS sequence"/>
</dbReference>
<sequence>MIATLARLTGTATLAALVSWPGTAIAGELAQPEGEVVLTVSGNISETNGDGVARFDMDMLTALDGRTIDTTTIWTDGDQQFTGVGLDTLLDHLGVEGGTLAATAINDYSVTIPVADATPDGPIIAYKLNGEAMGIRDKGPLWVIYPYDANPDFQSETIYARSIWQLDRIEVMAE</sequence>
<dbReference type="Gene3D" id="3.90.420.10">
    <property type="entry name" value="Oxidoreductase, molybdopterin-binding domain"/>
    <property type="match status" value="1"/>
</dbReference>
<dbReference type="RefSeq" id="WP_093359859.1">
    <property type="nucleotide sequence ID" value="NZ_FOLG01000002.1"/>
</dbReference>